<dbReference type="EMBL" id="VUNE01000001">
    <property type="protein sequence ID" value="MST62093.1"/>
    <property type="molecule type" value="Genomic_DNA"/>
</dbReference>
<comment type="caution">
    <text evidence="3">The sequence shown here is derived from an EMBL/GenBank/DDBJ whole genome shotgun (WGS) entry which is preliminary data.</text>
</comment>
<feature type="domain" description="Ig protease IdeS" evidence="2">
    <location>
        <begin position="41"/>
        <end position="368"/>
    </location>
</feature>
<reference evidence="3 4" key="1">
    <citation type="submission" date="2019-08" db="EMBL/GenBank/DDBJ databases">
        <title>In-depth cultivation of the pig gut microbiome towards novel bacterial diversity and tailored functional studies.</title>
        <authorList>
            <person name="Wylensek D."/>
            <person name="Hitch T.C.A."/>
            <person name="Clavel T."/>
        </authorList>
    </citation>
    <scope>NUCLEOTIDE SEQUENCE [LARGE SCALE GENOMIC DNA]</scope>
    <source>
        <strain evidence="3 4">WCA-SAB-591-4A-A</strain>
    </source>
</reference>
<evidence type="ECO:0000256" key="1">
    <source>
        <dbReference type="SAM" id="SignalP"/>
    </source>
</evidence>
<keyword evidence="4" id="KW-1185">Reference proteome</keyword>
<dbReference type="InterPro" id="IPR015117">
    <property type="entry name" value="IdeS"/>
</dbReference>
<dbReference type="Gene3D" id="3.90.70.10">
    <property type="entry name" value="Cysteine proteinases"/>
    <property type="match status" value="1"/>
</dbReference>
<dbReference type="Pfam" id="PF09028">
    <property type="entry name" value="Mac-1"/>
    <property type="match status" value="1"/>
</dbReference>
<protein>
    <recommendedName>
        <fullName evidence="2">Ig protease IdeS domain-containing protein</fullName>
    </recommendedName>
</protein>
<feature type="signal peptide" evidence="1">
    <location>
        <begin position="1"/>
        <end position="21"/>
    </location>
</feature>
<proteinExistence type="predicted"/>
<gene>
    <name evidence="3" type="ORF">FYJ71_03770</name>
</gene>
<dbReference type="Proteomes" id="UP000440713">
    <property type="component" value="Unassembled WGS sequence"/>
</dbReference>
<keyword evidence="1" id="KW-0732">Signal</keyword>
<accession>A0A6N7XES9</accession>
<dbReference type="RefSeq" id="WP_154537449.1">
    <property type="nucleotide sequence ID" value="NZ_VUNE01000001.1"/>
</dbReference>
<dbReference type="GO" id="GO:0008233">
    <property type="term" value="F:peptidase activity"/>
    <property type="evidence" value="ECO:0007669"/>
    <property type="project" value="InterPro"/>
</dbReference>
<sequence>MSKRRYAHVALATVAVTNAVAPVTTTVSYADSYINETINSNSGSKYESETLKKFENGEYKTKWLKGVQAPATNQFTWFKDGFQEYMTVSHRYGDNWFDANKRFDGVDNILCSGAASANMLHWWLNMNKDNVERYLKMNDKHGVVNLDGNGVIVPETLETKKSFDLRDLIKVGFDKDRHKSSIFDLYRLYFPRKGIWTSSTNGLFINGFSNKSIYTDVNQWNEYRSEGKGVVDKRGGYLTDVFEGNQISYFNYINSYDEFNNKIKSALDNDQAIGMVYKSTYRMGHIINVWGADYDKSGNVVAVYVTDSDDINTKYRDKISGKNELVAMKRYRIVNKNGEARINNVYDSDSNGAKINNIHTLSLGTEYWNNYFRENGHNE</sequence>
<dbReference type="InterPro" id="IPR038765">
    <property type="entry name" value="Papain-like_cys_pep_sf"/>
</dbReference>
<evidence type="ECO:0000313" key="4">
    <source>
        <dbReference type="Proteomes" id="UP000440713"/>
    </source>
</evidence>
<dbReference type="SUPFAM" id="SSF54001">
    <property type="entry name" value="Cysteine proteinases"/>
    <property type="match status" value="1"/>
</dbReference>
<dbReference type="AlphaFoldDB" id="A0A6N7XES9"/>
<feature type="chain" id="PRO_5039610302" description="Ig protease IdeS domain-containing protein" evidence="1">
    <location>
        <begin position="22"/>
        <end position="379"/>
    </location>
</feature>
<evidence type="ECO:0000259" key="2">
    <source>
        <dbReference type="Pfam" id="PF09028"/>
    </source>
</evidence>
<name>A0A6N7XES9_9FIRM</name>
<evidence type="ECO:0000313" key="3">
    <source>
        <dbReference type="EMBL" id="MST62093.1"/>
    </source>
</evidence>
<organism evidence="3 4">
    <name type="scientific">Peptostreptococcus porci</name>
    <dbReference type="NCBI Taxonomy" id="2652282"/>
    <lineage>
        <taxon>Bacteria</taxon>
        <taxon>Bacillati</taxon>
        <taxon>Bacillota</taxon>
        <taxon>Clostridia</taxon>
        <taxon>Peptostreptococcales</taxon>
        <taxon>Peptostreptococcaceae</taxon>
        <taxon>Peptostreptococcus</taxon>
    </lineage>
</organism>